<evidence type="ECO:0000256" key="11">
    <source>
        <dbReference type="SAM" id="MobiDB-lite"/>
    </source>
</evidence>
<dbReference type="GO" id="GO:0015031">
    <property type="term" value="P:protein transport"/>
    <property type="evidence" value="ECO:0007669"/>
    <property type="project" value="UniProtKB-KW"/>
</dbReference>
<dbReference type="GO" id="GO:0005737">
    <property type="term" value="C:cytoplasm"/>
    <property type="evidence" value="ECO:0007669"/>
    <property type="project" value="UniProtKB-SubCell"/>
</dbReference>
<comment type="subcellular location">
    <subcellularLocation>
        <location evidence="2">Cytoplasm</location>
    </subcellularLocation>
    <subcellularLocation>
        <location evidence="1">Nucleus</location>
    </subcellularLocation>
</comment>
<gene>
    <name evidence="13" type="ORF">BSL78_24100</name>
</gene>
<feature type="compositionally biased region" description="Basic residues" evidence="11">
    <location>
        <begin position="123"/>
        <end position="134"/>
    </location>
</feature>
<keyword evidence="14" id="KW-1185">Reference proteome</keyword>
<dbReference type="InterPro" id="IPR038092">
    <property type="entry name" value="PHAX_RNA-binding_sf"/>
</dbReference>
<evidence type="ECO:0000313" key="13">
    <source>
        <dbReference type="EMBL" id="PIK39073.1"/>
    </source>
</evidence>
<dbReference type="PANTHER" id="PTHR13135">
    <property type="entry name" value="CYTOSOLIC RESINIFERATOXIN BINDING PROTEIN RBP-26"/>
    <property type="match status" value="1"/>
</dbReference>
<evidence type="ECO:0000256" key="2">
    <source>
        <dbReference type="ARBA" id="ARBA00004496"/>
    </source>
</evidence>
<keyword evidence="7" id="KW-0694">RNA-binding</keyword>
<dbReference type="GO" id="GO:0006408">
    <property type="term" value="P:snRNA export from nucleus"/>
    <property type="evidence" value="ECO:0007669"/>
    <property type="project" value="InterPro"/>
</dbReference>
<dbReference type="GO" id="GO:0005634">
    <property type="term" value="C:nucleus"/>
    <property type="evidence" value="ECO:0007669"/>
    <property type="project" value="UniProtKB-SubCell"/>
</dbReference>
<evidence type="ECO:0000256" key="9">
    <source>
        <dbReference type="ARBA" id="ARBA00023242"/>
    </source>
</evidence>
<evidence type="ECO:0000256" key="4">
    <source>
        <dbReference type="ARBA" id="ARBA00016856"/>
    </source>
</evidence>
<dbReference type="Gene3D" id="1.10.10.1440">
    <property type="entry name" value="PHAX RNA-binding domain"/>
    <property type="match status" value="1"/>
</dbReference>
<dbReference type="STRING" id="307972.A0A2G8JTL0"/>
<comment type="caution">
    <text evidence="13">The sequence shown here is derived from an EMBL/GenBank/DDBJ whole genome shotgun (WGS) entry which is preliminary data.</text>
</comment>
<feature type="compositionally biased region" description="Acidic residues" evidence="11">
    <location>
        <begin position="233"/>
        <end position="242"/>
    </location>
</feature>
<dbReference type="PANTHER" id="PTHR13135:SF0">
    <property type="entry name" value="PHOSPHORYLATED ADAPTER RNA EXPORT PROTEIN"/>
    <property type="match status" value="1"/>
</dbReference>
<feature type="compositionally biased region" description="Basic and acidic residues" evidence="11">
    <location>
        <begin position="157"/>
        <end position="179"/>
    </location>
</feature>
<evidence type="ECO:0000259" key="12">
    <source>
        <dbReference type="Pfam" id="PF10258"/>
    </source>
</evidence>
<feature type="domain" description="Phosphorylated adapter RNA export protein RNA-binding" evidence="12">
    <location>
        <begin position="33"/>
        <end position="112"/>
    </location>
</feature>
<keyword evidence="6" id="KW-0963">Cytoplasm</keyword>
<dbReference type="GO" id="GO:0003723">
    <property type="term" value="F:RNA binding"/>
    <property type="evidence" value="ECO:0007669"/>
    <property type="project" value="UniProtKB-KW"/>
</dbReference>
<feature type="compositionally biased region" description="Basic and acidic residues" evidence="11">
    <location>
        <begin position="189"/>
        <end position="219"/>
    </location>
</feature>
<feature type="region of interest" description="Disordered" evidence="11">
    <location>
        <begin position="113"/>
        <end position="242"/>
    </location>
</feature>
<dbReference type="EMBL" id="MRZV01001280">
    <property type="protein sequence ID" value="PIK39073.1"/>
    <property type="molecule type" value="Genomic_DNA"/>
</dbReference>
<dbReference type="Pfam" id="PF10258">
    <property type="entry name" value="PHAX_RNA-bd"/>
    <property type="match status" value="1"/>
</dbReference>
<sequence>MGDYTGETKGVEKYSNSMKHVKLRSDMHKKDLAGKIAYSLQEPKREMVKTVVDELDVQKVMSVWEETWDLEQHGGMMVNNGSRRRTPGGVFFQLLKTDPDIPKEKKDIIFAMSNFQSKQEGKSRRRRLRRKHRTNAMDTNQTDGGRDESKSANNAEVGKKYGDDKHWRGGEIEDDGIKGEEEEEETEDKDNTMTDKVDRTVGGEVKVDRNVGKDSDNRENASVVKTDIKVEPDEMEEGEISD</sequence>
<evidence type="ECO:0000313" key="14">
    <source>
        <dbReference type="Proteomes" id="UP000230750"/>
    </source>
</evidence>
<evidence type="ECO:0000256" key="1">
    <source>
        <dbReference type="ARBA" id="ARBA00004123"/>
    </source>
</evidence>
<keyword evidence="5" id="KW-0813">Transport</keyword>
<accession>A0A2G8JTL0</accession>
<evidence type="ECO:0000256" key="6">
    <source>
        <dbReference type="ARBA" id="ARBA00022490"/>
    </source>
</evidence>
<organism evidence="13 14">
    <name type="scientific">Stichopus japonicus</name>
    <name type="common">Sea cucumber</name>
    <dbReference type="NCBI Taxonomy" id="307972"/>
    <lineage>
        <taxon>Eukaryota</taxon>
        <taxon>Metazoa</taxon>
        <taxon>Echinodermata</taxon>
        <taxon>Eleutherozoa</taxon>
        <taxon>Echinozoa</taxon>
        <taxon>Holothuroidea</taxon>
        <taxon>Aspidochirotacea</taxon>
        <taxon>Aspidochirotida</taxon>
        <taxon>Stichopodidae</taxon>
        <taxon>Apostichopus</taxon>
    </lineage>
</organism>
<reference evidence="13 14" key="1">
    <citation type="journal article" date="2017" name="PLoS Biol.">
        <title>The sea cucumber genome provides insights into morphological evolution and visceral regeneration.</title>
        <authorList>
            <person name="Zhang X."/>
            <person name="Sun L."/>
            <person name="Yuan J."/>
            <person name="Sun Y."/>
            <person name="Gao Y."/>
            <person name="Zhang L."/>
            <person name="Li S."/>
            <person name="Dai H."/>
            <person name="Hamel J.F."/>
            <person name="Liu C."/>
            <person name="Yu Y."/>
            <person name="Liu S."/>
            <person name="Lin W."/>
            <person name="Guo K."/>
            <person name="Jin S."/>
            <person name="Xu P."/>
            <person name="Storey K.B."/>
            <person name="Huan P."/>
            <person name="Zhang T."/>
            <person name="Zhou Y."/>
            <person name="Zhang J."/>
            <person name="Lin C."/>
            <person name="Li X."/>
            <person name="Xing L."/>
            <person name="Huo D."/>
            <person name="Sun M."/>
            <person name="Wang L."/>
            <person name="Mercier A."/>
            <person name="Li F."/>
            <person name="Yang H."/>
            <person name="Xiang J."/>
        </authorList>
    </citation>
    <scope>NUCLEOTIDE SEQUENCE [LARGE SCALE GENOMIC DNA]</scope>
    <source>
        <strain evidence="13">Shaxun</strain>
        <tissue evidence="13">Muscle</tissue>
    </source>
</reference>
<evidence type="ECO:0000256" key="7">
    <source>
        <dbReference type="ARBA" id="ARBA00022884"/>
    </source>
</evidence>
<evidence type="ECO:0000256" key="8">
    <source>
        <dbReference type="ARBA" id="ARBA00022927"/>
    </source>
</evidence>
<dbReference type="AlphaFoldDB" id="A0A2G8JTL0"/>
<evidence type="ECO:0000256" key="5">
    <source>
        <dbReference type="ARBA" id="ARBA00022448"/>
    </source>
</evidence>
<proteinExistence type="inferred from homology"/>
<evidence type="ECO:0000256" key="10">
    <source>
        <dbReference type="ARBA" id="ARBA00030834"/>
    </source>
</evidence>
<evidence type="ECO:0000256" key="3">
    <source>
        <dbReference type="ARBA" id="ARBA00006094"/>
    </source>
</evidence>
<dbReference type="InterPro" id="IPR019385">
    <property type="entry name" value="PHAX_RNA-binding_domain"/>
</dbReference>
<comment type="similarity">
    <text evidence="3">Belongs to the PHAX family.</text>
</comment>
<keyword evidence="9" id="KW-0539">Nucleus</keyword>
<dbReference type="OrthoDB" id="20573at2759"/>
<dbReference type="InterPro" id="IPR039047">
    <property type="entry name" value="PHAX"/>
</dbReference>
<name>A0A2G8JTL0_STIJA</name>
<keyword evidence="8" id="KW-0653">Protein transport</keyword>
<protein>
    <recommendedName>
        <fullName evidence="4">Phosphorylated adapter RNA export protein</fullName>
    </recommendedName>
    <alternativeName>
        <fullName evidence="10">RNA U small nuclear RNA export adapter protein</fullName>
    </alternativeName>
</protein>
<dbReference type="Proteomes" id="UP000230750">
    <property type="component" value="Unassembled WGS sequence"/>
</dbReference>